<gene>
    <name evidence="1" type="ORF">CBRE1094_LOCUS30175</name>
</gene>
<dbReference type="AlphaFoldDB" id="A0A7S2I147"/>
<proteinExistence type="predicted"/>
<name>A0A7S2I147_9EUKA</name>
<sequence>MGQLYSSSSHSPLAETHAALLDESIASTEALGDLLAPVTLSTAFATDGLSRQLEQVARVIGTRASLQEERQVFYVSLGGFDTHSSELEAVQEKLSQVNSALTSFVDEMKAQGVWDQTAILTASDFGRTLGSNGAGTDHAWGGHYFLLSGDLAGGKVLGRYPSHLDESSDVNIGRNHRMLPTTAWEMIWYGLSEWFGADVANKLNELLPNAANFPVDERLTAAQLFKSEK</sequence>
<organism evidence="1">
    <name type="scientific">Haptolina brevifila</name>
    <dbReference type="NCBI Taxonomy" id="156173"/>
    <lineage>
        <taxon>Eukaryota</taxon>
        <taxon>Haptista</taxon>
        <taxon>Haptophyta</taxon>
        <taxon>Prymnesiophyceae</taxon>
        <taxon>Prymnesiales</taxon>
        <taxon>Prymnesiaceae</taxon>
        <taxon>Haptolina</taxon>
    </lineage>
</organism>
<evidence type="ECO:0008006" key="2">
    <source>
        <dbReference type="Google" id="ProtNLM"/>
    </source>
</evidence>
<dbReference type="Gene3D" id="3.40.720.10">
    <property type="entry name" value="Alkaline Phosphatase, subunit A"/>
    <property type="match status" value="1"/>
</dbReference>
<protein>
    <recommendedName>
        <fullName evidence="2">DUF1501 domain-containing protein</fullName>
    </recommendedName>
</protein>
<dbReference type="EMBL" id="HBGU01055226">
    <property type="protein sequence ID" value="CAD9504895.1"/>
    <property type="molecule type" value="Transcribed_RNA"/>
</dbReference>
<dbReference type="PANTHER" id="PTHR43737:SF1">
    <property type="entry name" value="DUF1501 DOMAIN-CONTAINING PROTEIN"/>
    <property type="match status" value="1"/>
</dbReference>
<dbReference type="PANTHER" id="PTHR43737">
    <property type="entry name" value="BLL7424 PROTEIN"/>
    <property type="match status" value="1"/>
</dbReference>
<accession>A0A7S2I147</accession>
<evidence type="ECO:0000313" key="1">
    <source>
        <dbReference type="EMBL" id="CAD9504895.1"/>
    </source>
</evidence>
<reference evidence="1" key="1">
    <citation type="submission" date="2021-01" db="EMBL/GenBank/DDBJ databases">
        <authorList>
            <person name="Corre E."/>
            <person name="Pelletier E."/>
            <person name="Niang G."/>
            <person name="Scheremetjew M."/>
            <person name="Finn R."/>
            <person name="Kale V."/>
            <person name="Holt S."/>
            <person name="Cochrane G."/>
            <person name="Meng A."/>
            <person name="Brown T."/>
            <person name="Cohen L."/>
        </authorList>
    </citation>
    <scope>NUCLEOTIDE SEQUENCE</scope>
    <source>
        <strain evidence="1">UTEX LB 985</strain>
    </source>
</reference>
<dbReference type="SUPFAM" id="SSF53649">
    <property type="entry name" value="Alkaline phosphatase-like"/>
    <property type="match status" value="1"/>
</dbReference>
<dbReference type="InterPro" id="IPR017850">
    <property type="entry name" value="Alkaline_phosphatase_core_sf"/>
</dbReference>
<dbReference type="InterPro" id="IPR010869">
    <property type="entry name" value="DUF1501"/>
</dbReference>
<dbReference type="Pfam" id="PF07394">
    <property type="entry name" value="DUF1501"/>
    <property type="match status" value="1"/>
</dbReference>